<feature type="transmembrane region" description="Helical" evidence="1">
    <location>
        <begin position="7"/>
        <end position="29"/>
    </location>
</feature>
<dbReference type="STRING" id="349064.SAMN05660429_02965"/>
<reference evidence="2 3" key="1">
    <citation type="submission" date="2016-10" db="EMBL/GenBank/DDBJ databases">
        <authorList>
            <person name="de Groot N.N."/>
        </authorList>
    </citation>
    <scope>NUCLEOTIDE SEQUENCE [LARGE SCALE GENOMIC DNA]</scope>
    <source>
        <strain evidence="2 3">DSM 19706</strain>
    </source>
</reference>
<evidence type="ECO:0000256" key="1">
    <source>
        <dbReference type="SAM" id="Phobius"/>
    </source>
</evidence>
<dbReference type="EMBL" id="FOHK01000019">
    <property type="protein sequence ID" value="SET88644.1"/>
    <property type="molecule type" value="Genomic_DNA"/>
</dbReference>
<feature type="transmembrane region" description="Helical" evidence="1">
    <location>
        <begin position="83"/>
        <end position="107"/>
    </location>
</feature>
<organism evidence="2 3">
    <name type="scientific">Thalassotalea agarivorans</name>
    <name type="common">Thalassomonas agarivorans</name>
    <dbReference type="NCBI Taxonomy" id="349064"/>
    <lineage>
        <taxon>Bacteria</taxon>
        <taxon>Pseudomonadati</taxon>
        <taxon>Pseudomonadota</taxon>
        <taxon>Gammaproteobacteria</taxon>
        <taxon>Alteromonadales</taxon>
        <taxon>Colwelliaceae</taxon>
        <taxon>Thalassotalea</taxon>
    </lineage>
</organism>
<name>A0A1I0HZ11_THASX</name>
<proteinExistence type="predicted"/>
<gene>
    <name evidence="2" type="ORF">SAMN05660429_02965</name>
</gene>
<keyword evidence="1" id="KW-0472">Membrane</keyword>
<keyword evidence="1" id="KW-1133">Transmembrane helix</keyword>
<dbReference type="Proteomes" id="UP000199308">
    <property type="component" value="Unassembled WGS sequence"/>
</dbReference>
<keyword evidence="3" id="KW-1185">Reference proteome</keyword>
<sequence>MYKSRLIWGNLLFLVGFIPAAIMLSNIAPDEATAQAGSVGLFIYVTLLPAIVIGALLSISAILKLNSLQKINSASLNNIVGSISIFVGWVILLFTVTVIGFIAFAVLSN</sequence>
<accession>A0A1I0HZ11</accession>
<protein>
    <submittedName>
        <fullName evidence="2">Uncharacterized protein</fullName>
    </submittedName>
</protein>
<keyword evidence="1" id="KW-0812">Transmembrane</keyword>
<evidence type="ECO:0000313" key="3">
    <source>
        <dbReference type="Proteomes" id="UP000199308"/>
    </source>
</evidence>
<evidence type="ECO:0000313" key="2">
    <source>
        <dbReference type="EMBL" id="SET88644.1"/>
    </source>
</evidence>
<dbReference type="AlphaFoldDB" id="A0A1I0HZ11"/>
<feature type="transmembrane region" description="Helical" evidence="1">
    <location>
        <begin position="41"/>
        <end position="63"/>
    </location>
</feature>